<feature type="domain" description="FlgD/Vpr Ig-like" evidence="2">
    <location>
        <begin position="483"/>
        <end position="535"/>
    </location>
</feature>
<dbReference type="Pfam" id="PF00756">
    <property type="entry name" value="Esterase"/>
    <property type="match status" value="1"/>
</dbReference>
<gene>
    <name evidence="3" type="ORF">AMJ87_08475</name>
</gene>
<evidence type="ECO:0000313" key="4">
    <source>
        <dbReference type="Proteomes" id="UP000051096"/>
    </source>
</evidence>
<dbReference type="InterPro" id="IPR026444">
    <property type="entry name" value="Secre_tail"/>
</dbReference>
<keyword evidence="1" id="KW-0732">Signal</keyword>
<dbReference type="NCBIfam" id="TIGR04183">
    <property type="entry name" value="Por_Secre_tail"/>
    <property type="match status" value="1"/>
</dbReference>
<evidence type="ECO:0000313" key="3">
    <source>
        <dbReference type="EMBL" id="KPK70696.1"/>
    </source>
</evidence>
<dbReference type="EMBL" id="LJUO01000083">
    <property type="protein sequence ID" value="KPK70696.1"/>
    <property type="molecule type" value="Genomic_DNA"/>
</dbReference>
<dbReference type="InterPro" id="IPR025965">
    <property type="entry name" value="FlgD/Vpr_Ig-like"/>
</dbReference>
<dbReference type="Gene3D" id="2.60.40.4070">
    <property type="match status" value="1"/>
</dbReference>
<proteinExistence type="predicted"/>
<dbReference type="Pfam" id="PF13860">
    <property type="entry name" value="FlgD_ig"/>
    <property type="match status" value="1"/>
</dbReference>
<sequence>MNRSVAVTFILFLCLSGNIYAQGTVIETSFYSAALGCDRFVQIYLPEGYDPVGDIDYPVIYFLHGVSDDHTGYPFIIGILDSLIENQIIEPVIVVKPDARSVPYTVSWYTNSILNGGFEDYVASDLVSFVEANYRVIPTREKRYVMGHSAGGYGSMTLGLKHPDIYSRLAAHSGVLELNVLLAAALPYLLAEYPGGPPYDWNPAAGFFSGVFFSLGAAFSPNLTNPPYYVDLPLDSLANIIEPVWAIWLQHNPPTYAAMLPPNSDLAIYFDCGTMDEMGCYPQNTMFAACLDQLGLDYEFQSYVGDHSSQLPERFPIGIAFLVGIAATVDYCPDVLNVTSRGRWVTCYIELPEGYSAEDIDIGAVALTAVNGELIDPPLCREGPTEIGDYDEDGIADLMVKFRRADLIGILGETIEPPADVELTVSGELTNDIPFEGSGMIHIIGPAHPQTAGDTPCSFVLYESHPNPFSSNTDISYMLLENTQIKLEIYEVSGRVVKTLVNSKIQAGYHTVCWDGRDDSGRQVASGVYFIKLVSDDYSATEKALLIK</sequence>
<reference evidence="3 4" key="1">
    <citation type="journal article" date="2015" name="Microbiome">
        <title>Genomic resolution of linkages in carbon, nitrogen, and sulfur cycling among widespread estuary sediment bacteria.</title>
        <authorList>
            <person name="Baker B.J."/>
            <person name="Lazar C.S."/>
            <person name="Teske A.P."/>
            <person name="Dick G.J."/>
        </authorList>
    </citation>
    <scope>NUCLEOTIDE SEQUENCE [LARGE SCALE GENOMIC DNA]</scope>
    <source>
        <strain evidence="3">SM23_60</strain>
    </source>
</reference>
<dbReference type="Gene3D" id="3.40.50.1820">
    <property type="entry name" value="alpha/beta hydrolase"/>
    <property type="match status" value="1"/>
</dbReference>
<dbReference type="InterPro" id="IPR000801">
    <property type="entry name" value="Esterase-like"/>
</dbReference>
<evidence type="ECO:0000259" key="2">
    <source>
        <dbReference type="Pfam" id="PF13860"/>
    </source>
</evidence>
<dbReference type="Proteomes" id="UP000051096">
    <property type="component" value="Unassembled WGS sequence"/>
</dbReference>
<dbReference type="SUPFAM" id="SSF53474">
    <property type="entry name" value="alpha/beta-Hydrolases"/>
    <property type="match status" value="1"/>
</dbReference>
<name>A0A0S8GC80_UNCW3</name>
<dbReference type="GO" id="GO:0016747">
    <property type="term" value="F:acyltransferase activity, transferring groups other than amino-acyl groups"/>
    <property type="evidence" value="ECO:0007669"/>
    <property type="project" value="TreeGrafter"/>
</dbReference>
<organism evidence="3 4">
    <name type="scientific">candidate division WOR_3 bacterium SM23_60</name>
    <dbReference type="NCBI Taxonomy" id="1703780"/>
    <lineage>
        <taxon>Bacteria</taxon>
        <taxon>Bacteria division WOR-3</taxon>
    </lineage>
</organism>
<accession>A0A0S8GC80</accession>
<feature type="chain" id="PRO_5006646809" description="FlgD/Vpr Ig-like domain-containing protein" evidence="1">
    <location>
        <begin position="22"/>
        <end position="548"/>
    </location>
</feature>
<evidence type="ECO:0000256" key="1">
    <source>
        <dbReference type="SAM" id="SignalP"/>
    </source>
</evidence>
<dbReference type="PANTHER" id="PTHR48098">
    <property type="entry name" value="ENTEROCHELIN ESTERASE-RELATED"/>
    <property type="match status" value="1"/>
</dbReference>
<dbReference type="InterPro" id="IPR029058">
    <property type="entry name" value="AB_hydrolase_fold"/>
</dbReference>
<feature type="signal peptide" evidence="1">
    <location>
        <begin position="1"/>
        <end position="21"/>
    </location>
</feature>
<dbReference type="InterPro" id="IPR050583">
    <property type="entry name" value="Mycobacterial_A85_antigen"/>
</dbReference>
<protein>
    <recommendedName>
        <fullName evidence="2">FlgD/Vpr Ig-like domain-containing protein</fullName>
    </recommendedName>
</protein>
<dbReference type="AlphaFoldDB" id="A0A0S8GC80"/>
<comment type="caution">
    <text evidence="3">The sequence shown here is derived from an EMBL/GenBank/DDBJ whole genome shotgun (WGS) entry which is preliminary data.</text>
</comment>
<dbReference type="PANTHER" id="PTHR48098:SF1">
    <property type="entry name" value="DIACYLGLYCEROL ACYLTRANSFERASE_MYCOLYLTRANSFERASE AG85A"/>
    <property type="match status" value="1"/>
</dbReference>